<evidence type="ECO:0000256" key="2">
    <source>
        <dbReference type="SAM" id="SignalP"/>
    </source>
</evidence>
<keyword evidence="4" id="KW-1185">Reference proteome</keyword>
<feature type="chain" id="PRO_5041916572" description="Secreted protein" evidence="2">
    <location>
        <begin position="24"/>
        <end position="144"/>
    </location>
</feature>
<sequence>MSFVVSISVSVFVLTCTCPIGWSLRSEIARKEYPAPAYSGARAGGVVRRRRCWWWGSPYAGTSSVGAEHRVGWSSRSEIARVPGARQTAYSSAGVGRTSRIHIRMSRRVPKLQGSKGRPTSRLQRRGTPTVVVRRESVCIREWS</sequence>
<keyword evidence="2" id="KW-0732">Signal</keyword>
<gene>
    <name evidence="3" type="ORF">B0H16DRAFT_96961</name>
</gene>
<protein>
    <recommendedName>
        <fullName evidence="5">Secreted protein</fullName>
    </recommendedName>
</protein>
<name>A0AAD7IA09_9AGAR</name>
<evidence type="ECO:0000313" key="4">
    <source>
        <dbReference type="Proteomes" id="UP001215598"/>
    </source>
</evidence>
<dbReference type="Proteomes" id="UP001215598">
    <property type="component" value="Unassembled WGS sequence"/>
</dbReference>
<accession>A0AAD7IA09</accession>
<feature type="signal peptide" evidence="2">
    <location>
        <begin position="1"/>
        <end position="23"/>
    </location>
</feature>
<feature type="region of interest" description="Disordered" evidence="1">
    <location>
        <begin position="109"/>
        <end position="128"/>
    </location>
</feature>
<comment type="caution">
    <text evidence="3">The sequence shown here is derived from an EMBL/GenBank/DDBJ whole genome shotgun (WGS) entry which is preliminary data.</text>
</comment>
<reference evidence="3" key="1">
    <citation type="submission" date="2023-03" db="EMBL/GenBank/DDBJ databases">
        <title>Massive genome expansion in bonnet fungi (Mycena s.s.) driven by repeated elements and novel gene families across ecological guilds.</title>
        <authorList>
            <consortium name="Lawrence Berkeley National Laboratory"/>
            <person name="Harder C.B."/>
            <person name="Miyauchi S."/>
            <person name="Viragh M."/>
            <person name="Kuo A."/>
            <person name="Thoen E."/>
            <person name="Andreopoulos B."/>
            <person name="Lu D."/>
            <person name="Skrede I."/>
            <person name="Drula E."/>
            <person name="Henrissat B."/>
            <person name="Morin E."/>
            <person name="Kohler A."/>
            <person name="Barry K."/>
            <person name="LaButti K."/>
            <person name="Morin E."/>
            <person name="Salamov A."/>
            <person name="Lipzen A."/>
            <person name="Mereny Z."/>
            <person name="Hegedus B."/>
            <person name="Baldrian P."/>
            <person name="Stursova M."/>
            <person name="Weitz H."/>
            <person name="Taylor A."/>
            <person name="Grigoriev I.V."/>
            <person name="Nagy L.G."/>
            <person name="Martin F."/>
            <person name="Kauserud H."/>
        </authorList>
    </citation>
    <scope>NUCLEOTIDE SEQUENCE</scope>
    <source>
        <strain evidence="3">CBHHK182m</strain>
    </source>
</reference>
<evidence type="ECO:0000313" key="3">
    <source>
        <dbReference type="EMBL" id="KAJ7738363.1"/>
    </source>
</evidence>
<evidence type="ECO:0000256" key="1">
    <source>
        <dbReference type="SAM" id="MobiDB-lite"/>
    </source>
</evidence>
<organism evidence="3 4">
    <name type="scientific">Mycena metata</name>
    <dbReference type="NCBI Taxonomy" id="1033252"/>
    <lineage>
        <taxon>Eukaryota</taxon>
        <taxon>Fungi</taxon>
        <taxon>Dikarya</taxon>
        <taxon>Basidiomycota</taxon>
        <taxon>Agaricomycotina</taxon>
        <taxon>Agaricomycetes</taxon>
        <taxon>Agaricomycetidae</taxon>
        <taxon>Agaricales</taxon>
        <taxon>Marasmiineae</taxon>
        <taxon>Mycenaceae</taxon>
        <taxon>Mycena</taxon>
    </lineage>
</organism>
<proteinExistence type="predicted"/>
<dbReference type="AlphaFoldDB" id="A0AAD7IA09"/>
<evidence type="ECO:0008006" key="5">
    <source>
        <dbReference type="Google" id="ProtNLM"/>
    </source>
</evidence>
<dbReference type="EMBL" id="JARKIB010000112">
    <property type="protein sequence ID" value="KAJ7738363.1"/>
    <property type="molecule type" value="Genomic_DNA"/>
</dbReference>